<organism evidence="3 5">
    <name type="scientific">Xylanibacter ruminicola</name>
    <name type="common">Prevotella ruminicola</name>
    <dbReference type="NCBI Taxonomy" id="839"/>
    <lineage>
        <taxon>Bacteria</taxon>
        <taxon>Pseudomonadati</taxon>
        <taxon>Bacteroidota</taxon>
        <taxon>Bacteroidia</taxon>
        <taxon>Bacteroidales</taxon>
        <taxon>Prevotellaceae</taxon>
        <taxon>Xylanibacter</taxon>
    </lineage>
</organism>
<proteinExistence type="predicted"/>
<name>A0A1H6KHZ9_XYLRU</name>
<accession>A0A1H6KHZ9</accession>
<evidence type="ECO:0000256" key="1">
    <source>
        <dbReference type="SAM" id="MobiDB-lite"/>
    </source>
</evidence>
<reference evidence="3" key="2">
    <citation type="submission" date="2021-08" db="EMBL/GenBank/DDBJ databases">
        <title>Prevotella lacticifex sp. nov., isolated from rumen of cow.</title>
        <authorList>
            <person name="Shinkai T."/>
            <person name="Ikeyama N."/>
            <person name="Kumagai M."/>
            <person name="Ohmori H."/>
            <person name="Sakamoto M."/>
            <person name="Ohkuma M."/>
            <person name="Mitsumori M."/>
        </authorList>
    </citation>
    <scope>NUCLEOTIDE SEQUENCE</scope>
    <source>
        <strain evidence="3">JCM 8259</strain>
    </source>
</reference>
<gene>
    <name evidence="4" type="ORF">E7102_11840</name>
    <name evidence="3" type="ORF">PRMUPPPA20_16520</name>
</gene>
<dbReference type="AlphaFoldDB" id="A0A1H6KHZ9"/>
<feature type="compositionally biased region" description="Basic and acidic residues" evidence="1">
    <location>
        <begin position="270"/>
        <end position="282"/>
    </location>
</feature>
<dbReference type="Proteomes" id="UP000887097">
    <property type="component" value="Unassembled WGS sequence"/>
</dbReference>
<dbReference type="RefSeq" id="WP_041385788.1">
    <property type="nucleotide sequence ID" value="NZ_BPTT01000001.1"/>
</dbReference>
<dbReference type="EMBL" id="SUYD01000016">
    <property type="protein sequence ID" value="MBE6267134.1"/>
    <property type="molecule type" value="Genomic_DNA"/>
</dbReference>
<feature type="compositionally biased region" description="Basic residues" evidence="1">
    <location>
        <begin position="315"/>
        <end position="328"/>
    </location>
</feature>
<dbReference type="Pfam" id="PF03432">
    <property type="entry name" value="Relaxase"/>
    <property type="match status" value="1"/>
</dbReference>
<dbReference type="InterPro" id="IPR005094">
    <property type="entry name" value="Endonuclease_MobA/VirD2"/>
</dbReference>
<sequence>MIGKIMKAASFKRCVQYVTGKEDAKILASDGVLLMSTQDIIDSFEFQRQLNPRISKPVGHIALSFLPKDKDKLTDEMMARIAMEYMELMGIKDTQFILVRHFDNGNPHCHLVYNRINNEGKTISDQNDFRRNEQVTKLLKRKYGLTFSNGKGTTKTERLRGNEKTRYEVYHIIMNTLAQATSWREFTDELKRNGVTMDIVMKKDGSTKIADIQGLRVTKDGKAFKASQIRRGMTYTKMDNILKRNAHKEQDTKASCQQQTGQSEQPRQAQRPEQKEHHEESQQHSSSSSIPIPSLGLFDTTNPVYDPEDEAFRRQMQRKKKKTSQLKL</sequence>
<protein>
    <submittedName>
        <fullName evidence="3">Mobilization protein</fullName>
    </submittedName>
</protein>
<evidence type="ECO:0000313" key="5">
    <source>
        <dbReference type="Proteomes" id="UP000887097"/>
    </source>
</evidence>
<dbReference type="Proteomes" id="UP000763088">
    <property type="component" value="Unassembled WGS sequence"/>
</dbReference>
<feature type="domain" description="MobA/VirD2-like nuclease" evidence="2">
    <location>
        <begin position="17"/>
        <end position="145"/>
    </location>
</feature>
<dbReference type="EMBL" id="BPTT01000001">
    <property type="protein sequence ID" value="GJG33543.1"/>
    <property type="molecule type" value="Genomic_DNA"/>
</dbReference>
<reference evidence="4" key="1">
    <citation type="submission" date="2019-04" db="EMBL/GenBank/DDBJ databases">
        <title>Evolution of Biomass-Degrading Anaerobic Consortia Revealed by Metagenomics.</title>
        <authorList>
            <person name="Peng X."/>
        </authorList>
    </citation>
    <scope>NUCLEOTIDE SEQUENCE</scope>
    <source>
        <strain evidence="4">SIG141</strain>
    </source>
</reference>
<comment type="caution">
    <text evidence="3">The sequence shown here is derived from an EMBL/GenBank/DDBJ whole genome shotgun (WGS) entry which is preliminary data.</text>
</comment>
<feature type="compositionally biased region" description="Low complexity" evidence="1">
    <location>
        <begin position="283"/>
        <end position="294"/>
    </location>
</feature>
<evidence type="ECO:0000313" key="3">
    <source>
        <dbReference type="EMBL" id="GJG33543.1"/>
    </source>
</evidence>
<feature type="region of interest" description="Disordered" evidence="1">
    <location>
        <begin position="245"/>
        <end position="328"/>
    </location>
</feature>
<dbReference type="GeneID" id="31500686"/>
<evidence type="ECO:0000259" key="2">
    <source>
        <dbReference type="Pfam" id="PF03432"/>
    </source>
</evidence>
<evidence type="ECO:0000313" key="4">
    <source>
        <dbReference type="EMBL" id="MBE6267134.1"/>
    </source>
</evidence>
<feature type="compositionally biased region" description="Polar residues" evidence="1">
    <location>
        <begin position="253"/>
        <end position="268"/>
    </location>
</feature>